<dbReference type="AlphaFoldDB" id="A0AB39KR55"/>
<dbReference type="SUPFAM" id="SSF56024">
    <property type="entry name" value="Phospholipase D/nuclease"/>
    <property type="match status" value="1"/>
</dbReference>
<proteinExistence type="predicted"/>
<reference evidence="2" key="1">
    <citation type="submission" date="2024-06" db="EMBL/GenBank/DDBJ databases">
        <title>Caulobacter inopinatus, sp. nov.</title>
        <authorList>
            <person name="Donachie S.P."/>
        </authorList>
    </citation>
    <scope>NUCLEOTIDE SEQUENCE</scope>
    <source>
        <strain evidence="2">73W</strain>
    </source>
</reference>
<name>A0AB39KR55_9CAUL</name>
<organism evidence="2">
    <name type="scientific">Caulobacter sp. 73W</name>
    <dbReference type="NCBI Taxonomy" id="3161137"/>
    <lineage>
        <taxon>Bacteria</taxon>
        <taxon>Pseudomonadati</taxon>
        <taxon>Pseudomonadota</taxon>
        <taxon>Alphaproteobacteria</taxon>
        <taxon>Caulobacterales</taxon>
        <taxon>Caulobacteraceae</taxon>
        <taxon>Caulobacter</taxon>
    </lineage>
</organism>
<dbReference type="InterPro" id="IPR025202">
    <property type="entry name" value="PLD-like_dom"/>
</dbReference>
<feature type="domain" description="Phospholipase D-like" evidence="1">
    <location>
        <begin position="25"/>
        <end position="143"/>
    </location>
</feature>
<sequence>MGTQGRIVFQELHHTRSFKGQFVAALTEPISSVTICSPFFDHLPAPFKDVIGFCNFMQKRGAQKIQIITRPPGSDRQAMTLEVAKILAAQGVEIFIRANPYLHAKMYHFEYERGHFRSFVGSANFTLGGFERNQELVAEMQGVGDDTACHRELDRMRSMNGAMPFNTWLANGTPTGDEGHV</sequence>
<protein>
    <submittedName>
        <fullName evidence="2">Phospholipase D family protein</fullName>
    </submittedName>
</protein>
<dbReference type="EMBL" id="CP158375">
    <property type="protein sequence ID" value="XDO96200.1"/>
    <property type="molecule type" value="Genomic_DNA"/>
</dbReference>
<evidence type="ECO:0000313" key="2">
    <source>
        <dbReference type="EMBL" id="XDO96200.1"/>
    </source>
</evidence>
<evidence type="ECO:0000259" key="1">
    <source>
        <dbReference type="Pfam" id="PF13091"/>
    </source>
</evidence>
<dbReference type="RefSeq" id="WP_369059054.1">
    <property type="nucleotide sequence ID" value="NZ_CP158375.1"/>
</dbReference>
<accession>A0AB39KR55</accession>
<dbReference type="Pfam" id="PF13091">
    <property type="entry name" value="PLDc_2"/>
    <property type="match status" value="1"/>
</dbReference>
<gene>
    <name evidence="2" type="ORF">ABOZ73_15675</name>
</gene>
<dbReference type="Gene3D" id="3.30.870.10">
    <property type="entry name" value="Endonuclease Chain A"/>
    <property type="match status" value="1"/>
</dbReference>
<dbReference type="CDD" id="cd09117">
    <property type="entry name" value="PLDc_Bfil_DEXD_like"/>
    <property type="match status" value="1"/>
</dbReference>